<gene>
    <name evidence="2" type="ORF">EU508_00640</name>
</gene>
<accession>A0AB73BM00</accession>
<dbReference type="InterPro" id="IPR006528">
    <property type="entry name" value="Phage_head_morphogenesis_dom"/>
</dbReference>
<organism evidence="2 3">
    <name type="scientific">Pseudoalteromonas fuliginea</name>
    <dbReference type="NCBI Taxonomy" id="1872678"/>
    <lineage>
        <taxon>Bacteria</taxon>
        <taxon>Pseudomonadati</taxon>
        <taxon>Pseudomonadota</taxon>
        <taxon>Gammaproteobacteria</taxon>
        <taxon>Alteromonadales</taxon>
        <taxon>Pseudoalteromonadaceae</taxon>
        <taxon>Pseudoalteromonas</taxon>
    </lineage>
</organism>
<feature type="domain" description="Phage head morphogenesis" evidence="1">
    <location>
        <begin position="58"/>
        <end position="182"/>
    </location>
</feature>
<dbReference type="Proteomes" id="UP000324162">
    <property type="component" value="Unassembled WGS sequence"/>
</dbReference>
<name>A0AB73BM00_9GAMM</name>
<sequence>MPSVSLTSAFDKPPADAVAYFKSKGYAVSDEWHDMLTSAHSKAFTVARAQNMDVLSAIRGELDAALTQGLTAKQFNERLTPQLQKLGWWGKAKNAMGDDIQLGSPYRLNTIYRTNMQTAYMAGRYRRMLSRAKTHPYWQYVAIDDGQTRPEHKLLNGRVFRFDDPIWQTIYPPNGWGCRCRVRALTEAQVKARGITTEDGSNYVQPFDAEIISRETGDIKTVPHARVKLPPDEVMTPDVGWAYSPGQSAFGTDTAIAQKLGKVPDPQLRAETIQALNNSPAREAAFELWTKESLARVERYQLAKQANNAAGLKANGPRPQHKTVVSFLADDINQQLIDKGIEAGRVITLSERALAHAHSTRHKVKGQALELNEYTQLSTWLNNPQTKVYWDTTNNNLMYVYPSQLSGGEQVIKVIVDFAKVGSVLDPLINVFKVTQTDINAGIAAGYLKGWR</sequence>
<protein>
    <submittedName>
        <fullName evidence="2">Phage head morphogenesis protein</fullName>
    </submittedName>
</protein>
<dbReference type="AlphaFoldDB" id="A0AB73BM00"/>
<comment type="caution">
    <text evidence="2">The sequence shown here is derived from an EMBL/GenBank/DDBJ whole genome shotgun (WGS) entry which is preliminary data.</text>
</comment>
<evidence type="ECO:0000313" key="2">
    <source>
        <dbReference type="EMBL" id="KAA1165473.1"/>
    </source>
</evidence>
<evidence type="ECO:0000259" key="1">
    <source>
        <dbReference type="Pfam" id="PF04233"/>
    </source>
</evidence>
<proteinExistence type="predicted"/>
<dbReference type="NCBIfam" id="TIGR01641">
    <property type="entry name" value="phageSPP1_gp7"/>
    <property type="match status" value="1"/>
</dbReference>
<dbReference type="EMBL" id="SEUK01000031">
    <property type="protein sequence ID" value="KAA1165473.1"/>
    <property type="molecule type" value="Genomic_DNA"/>
</dbReference>
<dbReference type="Pfam" id="PF04233">
    <property type="entry name" value="Phage_Mu_F"/>
    <property type="match status" value="1"/>
</dbReference>
<dbReference type="RefSeq" id="WP_149613300.1">
    <property type="nucleotide sequence ID" value="NZ_SEUK01000031.1"/>
</dbReference>
<evidence type="ECO:0000313" key="3">
    <source>
        <dbReference type="Proteomes" id="UP000324162"/>
    </source>
</evidence>
<reference evidence="2 3" key="1">
    <citation type="submission" date="2019-01" db="EMBL/GenBank/DDBJ databases">
        <title>Genome sequences of marine Pseudoalteromonas species.</title>
        <authorList>
            <person name="Boraston A.B."/>
            <person name="Hehemann J.-H."/>
            <person name="Vickers C.J."/>
            <person name="Salama-Alber O."/>
            <person name="Abe K."/>
            <person name="Hettle A.J."/>
        </authorList>
    </citation>
    <scope>NUCLEOTIDE SEQUENCE [LARGE SCALE GENOMIC DNA]</scope>
    <source>
        <strain evidence="2 3">PS42</strain>
    </source>
</reference>